<sequence length="110" mass="12587">MDSQFNIINSSGAVIGSVNHYDDAGYSVVINKKKVAFVIREVDMSTIRKNPFYDSDRRTSRNNPIFIRKDQMEAHARVVVEDGINEEEIKWVTAIGIFESVYHGFDFLNV</sequence>
<comment type="caution">
    <text evidence="1">The sequence shown here is derived from an EMBL/GenBank/DDBJ whole genome shotgun (WGS) entry which is preliminary data.</text>
</comment>
<dbReference type="OrthoDB" id="1440286at2"/>
<reference evidence="1 2" key="1">
    <citation type="submission" date="2014-09" db="EMBL/GenBank/DDBJ databases">
        <title>Sporocytophaga myxococcoides PG-01 genome sequencing.</title>
        <authorList>
            <person name="Liu L."/>
            <person name="Gao P.J."/>
            <person name="Chen G.J."/>
            <person name="Wang L.S."/>
        </authorList>
    </citation>
    <scope>NUCLEOTIDE SEQUENCE [LARGE SCALE GENOMIC DNA]</scope>
    <source>
        <strain evidence="1 2">PG-01</strain>
    </source>
</reference>
<protein>
    <submittedName>
        <fullName evidence="1">Uncharacterized protein</fullName>
    </submittedName>
</protein>
<name>A0A098LL76_9BACT</name>
<evidence type="ECO:0000313" key="2">
    <source>
        <dbReference type="Proteomes" id="UP000030185"/>
    </source>
</evidence>
<gene>
    <name evidence="1" type="ORF">MYP_4083</name>
</gene>
<organism evidence="1 2">
    <name type="scientific">Sporocytophaga myxococcoides</name>
    <dbReference type="NCBI Taxonomy" id="153721"/>
    <lineage>
        <taxon>Bacteria</taxon>
        <taxon>Pseudomonadati</taxon>
        <taxon>Bacteroidota</taxon>
        <taxon>Cytophagia</taxon>
        <taxon>Cytophagales</taxon>
        <taxon>Cytophagaceae</taxon>
        <taxon>Sporocytophaga</taxon>
    </lineage>
</organism>
<evidence type="ECO:0000313" key="1">
    <source>
        <dbReference type="EMBL" id="GAL86853.1"/>
    </source>
</evidence>
<accession>A0A098LL76</accession>
<dbReference type="STRING" id="153721.MYP_4083"/>
<dbReference type="RefSeq" id="WP_045467417.1">
    <property type="nucleotide sequence ID" value="NZ_BBLT01000010.1"/>
</dbReference>
<dbReference type="AlphaFoldDB" id="A0A098LL76"/>
<dbReference type="EMBL" id="BBLT01000010">
    <property type="protein sequence ID" value="GAL86853.1"/>
    <property type="molecule type" value="Genomic_DNA"/>
</dbReference>
<keyword evidence="2" id="KW-1185">Reference proteome</keyword>
<proteinExistence type="predicted"/>
<dbReference type="Proteomes" id="UP000030185">
    <property type="component" value="Unassembled WGS sequence"/>
</dbReference>